<dbReference type="OrthoDB" id="9808748at2"/>
<dbReference type="RefSeq" id="WP_093247672.1">
    <property type="nucleotide sequence ID" value="NZ_FNQM01000001.1"/>
</dbReference>
<dbReference type="Gene3D" id="1.20.210.10">
    <property type="entry name" value="Cytochrome c oxidase-like, subunit I domain"/>
    <property type="match status" value="1"/>
</dbReference>
<accession>A0A1H3VQV4</accession>
<feature type="transmembrane region" description="Helical" evidence="1">
    <location>
        <begin position="69"/>
        <end position="90"/>
    </location>
</feature>
<reference evidence="2 3" key="1">
    <citation type="submission" date="2016-10" db="EMBL/GenBank/DDBJ databases">
        <authorList>
            <person name="de Groot N.N."/>
        </authorList>
    </citation>
    <scope>NUCLEOTIDE SEQUENCE [LARGE SCALE GENOMIC DNA]</scope>
    <source>
        <strain evidence="2 3">DSM 15345</strain>
    </source>
</reference>
<dbReference type="AlphaFoldDB" id="A0A1H3VQV4"/>
<sequence length="126" mass="12958">MRGVALFFVIGSVAMVVLGLKWGVLAHVMALDAEPVWRSSVLLGWAVLALCGAWYHVAPRQAETRLAQAHLALGAAGAALMLTGAAWTALAPMAAADAVETVGGVLIVSATAILLFNIVGARRVEG</sequence>
<keyword evidence="1" id="KW-0472">Membrane</keyword>
<evidence type="ECO:0000256" key="1">
    <source>
        <dbReference type="SAM" id="Phobius"/>
    </source>
</evidence>
<gene>
    <name evidence="2" type="ORF">SAMN05444370_101271</name>
</gene>
<organism evidence="2 3">
    <name type="scientific">Rubrimonas cliftonensis</name>
    <dbReference type="NCBI Taxonomy" id="89524"/>
    <lineage>
        <taxon>Bacteria</taxon>
        <taxon>Pseudomonadati</taxon>
        <taxon>Pseudomonadota</taxon>
        <taxon>Alphaproteobacteria</taxon>
        <taxon>Rhodobacterales</taxon>
        <taxon>Paracoccaceae</taxon>
        <taxon>Rubrimonas</taxon>
    </lineage>
</organism>
<evidence type="ECO:0000313" key="2">
    <source>
        <dbReference type="EMBL" id="SDZ77195.1"/>
    </source>
</evidence>
<protein>
    <submittedName>
        <fullName evidence="2">Uncharacterized protein</fullName>
    </submittedName>
</protein>
<proteinExistence type="predicted"/>
<keyword evidence="1" id="KW-1133">Transmembrane helix</keyword>
<keyword evidence="1" id="KW-0812">Transmembrane</keyword>
<feature type="transmembrane region" description="Helical" evidence="1">
    <location>
        <begin position="36"/>
        <end position="57"/>
    </location>
</feature>
<dbReference type="Proteomes" id="UP000198703">
    <property type="component" value="Unassembled WGS sequence"/>
</dbReference>
<name>A0A1H3VQV4_9RHOB</name>
<dbReference type="EMBL" id="FNQM01000001">
    <property type="protein sequence ID" value="SDZ77195.1"/>
    <property type="molecule type" value="Genomic_DNA"/>
</dbReference>
<keyword evidence="3" id="KW-1185">Reference proteome</keyword>
<feature type="transmembrane region" description="Helical" evidence="1">
    <location>
        <begin position="102"/>
        <end position="121"/>
    </location>
</feature>
<dbReference type="InterPro" id="IPR036927">
    <property type="entry name" value="Cyt_c_oxase-like_su1_sf"/>
</dbReference>
<evidence type="ECO:0000313" key="3">
    <source>
        <dbReference type="Proteomes" id="UP000198703"/>
    </source>
</evidence>